<organism evidence="1 2">
    <name type="scientific">Paenarthrobacter nicotinovorans</name>
    <name type="common">Arthrobacter nicotinovorans</name>
    <dbReference type="NCBI Taxonomy" id="29320"/>
    <lineage>
        <taxon>Bacteria</taxon>
        <taxon>Bacillati</taxon>
        <taxon>Actinomycetota</taxon>
        <taxon>Actinomycetes</taxon>
        <taxon>Micrococcales</taxon>
        <taxon>Micrococcaceae</taxon>
        <taxon>Paenarthrobacter</taxon>
    </lineage>
</organism>
<dbReference type="Proteomes" id="UP001244563">
    <property type="component" value="Unassembled WGS sequence"/>
</dbReference>
<name>A0ABT9THN3_PAENI</name>
<proteinExistence type="predicted"/>
<evidence type="ECO:0000313" key="1">
    <source>
        <dbReference type="EMBL" id="MDQ0101163.1"/>
    </source>
</evidence>
<comment type="caution">
    <text evidence="1">The sequence shown here is derived from an EMBL/GenBank/DDBJ whole genome shotgun (WGS) entry which is preliminary data.</text>
</comment>
<accession>A0ABT9THN3</accession>
<gene>
    <name evidence="1" type="ORF">J2T10_000782</name>
</gene>
<keyword evidence="2" id="KW-1185">Reference proteome</keyword>
<dbReference type="GeneID" id="84018693"/>
<dbReference type="RefSeq" id="WP_026266935.1">
    <property type="nucleotide sequence ID" value="NZ_BDDW01000001.1"/>
</dbReference>
<sequence>MVISRRDAALALDISMEMAQRHGIPSRLSEAELRDLQDNPPAWLAQSRANRTGKRPVWVHLTCAVCGYSEAVRPKKWWPDFSFVFCGTHRNSELPKLFLGEVRSEYEGVGSRFVGVVDVPENKA</sequence>
<protein>
    <submittedName>
        <fullName evidence="1">Uncharacterized protein</fullName>
    </submittedName>
</protein>
<reference evidence="1 2" key="1">
    <citation type="submission" date="2023-07" db="EMBL/GenBank/DDBJ databases">
        <title>Sorghum-associated microbial communities from plants grown in Nebraska, USA.</title>
        <authorList>
            <person name="Schachtman D."/>
        </authorList>
    </citation>
    <scope>NUCLEOTIDE SEQUENCE [LARGE SCALE GENOMIC DNA]</scope>
    <source>
        <strain evidence="1 2">CC523</strain>
    </source>
</reference>
<dbReference type="EMBL" id="JAUSSW010000001">
    <property type="protein sequence ID" value="MDQ0101163.1"/>
    <property type="molecule type" value="Genomic_DNA"/>
</dbReference>
<evidence type="ECO:0000313" key="2">
    <source>
        <dbReference type="Proteomes" id="UP001244563"/>
    </source>
</evidence>